<feature type="domain" description="DHHA1" evidence="8">
    <location>
        <begin position="428"/>
        <end position="519"/>
    </location>
</feature>
<dbReference type="InterPro" id="IPR038763">
    <property type="entry name" value="DHH_sf"/>
</dbReference>
<comment type="similarity">
    <text evidence="1">Belongs to the RecJ family.</text>
</comment>
<keyword evidence="3" id="KW-0540">Nuclease</keyword>
<feature type="domain" description="DDH" evidence="7">
    <location>
        <begin position="153"/>
        <end position="301"/>
    </location>
</feature>
<dbReference type="InterPro" id="IPR001667">
    <property type="entry name" value="DDH_dom"/>
</dbReference>
<accession>A0A381TGF5</accession>
<protein>
    <recommendedName>
        <fullName evidence="2">Single-stranded-DNA-specific exonuclease RecJ</fullName>
    </recommendedName>
</protein>
<feature type="domain" description="RecJ OB" evidence="9">
    <location>
        <begin position="533"/>
        <end position="639"/>
    </location>
</feature>
<dbReference type="Pfam" id="PF02272">
    <property type="entry name" value="DHHA1"/>
    <property type="match status" value="1"/>
</dbReference>
<feature type="region of interest" description="Disordered" evidence="6">
    <location>
        <begin position="1"/>
        <end position="43"/>
    </location>
</feature>
<evidence type="ECO:0000259" key="9">
    <source>
        <dbReference type="Pfam" id="PF17768"/>
    </source>
</evidence>
<dbReference type="Gene3D" id="3.10.310.30">
    <property type="match status" value="1"/>
</dbReference>
<evidence type="ECO:0000256" key="3">
    <source>
        <dbReference type="ARBA" id="ARBA00022722"/>
    </source>
</evidence>
<dbReference type="GO" id="GO:0006310">
    <property type="term" value="P:DNA recombination"/>
    <property type="evidence" value="ECO:0007669"/>
    <property type="project" value="InterPro"/>
</dbReference>
<evidence type="ECO:0000256" key="4">
    <source>
        <dbReference type="ARBA" id="ARBA00022801"/>
    </source>
</evidence>
<organism evidence="10">
    <name type="scientific">marine metagenome</name>
    <dbReference type="NCBI Taxonomy" id="408172"/>
    <lineage>
        <taxon>unclassified sequences</taxon>
        <taxon>metagenomes</taxon>
        <taxon>ecological metagenomes</taxon>
    </lineage>
</organism>
<dbReference type="Pfam" id="PF01368">
    <property type="entry name" value="DHH"/>
    <property type="match status" value="1"/>
</dbReference>
<evidence type="ECO:0000259" key="8">
    <source>
        <dbReference type="Pfam" id="PF02272"/>
    </source>
</evidence>
<dbReference type="EMBL" id="UINC01004477">
    <property type="protein sequence ID" value="SVA14608.1"/>
    <property type="molecule type" value="Genomic_DNA"/>
</dbReference>
<dbReference type="PANTHER" id="PTHR30255">
    <property type="entry name" value="SINGLE-STRANDED-DNA-SPECIFIC EXONUCLEASE RECJ"/>
    <property type="match status" value="1"/>
</dbReference>
<evidence type="ECO:0000259" key="7">
    <source>
        <dbReference type="Pfam" id="PF01368"/>
    </source>
</evidence>
<dbReference type="GO" id="GO:0008409">
    <property type="term" value="F:5'-3' exonuclease activity"/>
    <property type="evidence" value="ECO:0007669"/>
    <property type="project" value="InterPro"/>
</dbReference>
<dbReference type="InterPro" id="IPR004610">
    <property type="entry name" value="RecJ"/>
</dbReference>
<evidence type="ECO:0000256" key="5">
    <source>
        <dbReference type="ARBA" id="ARBA00022839"/>
    </source>
</evidence>
<dbReference type="Pfam" id="PF17768">
    <property type="entry name" value="RecJ_OB"/>
    <property type="match status" value="1"/>
</dbReference>
<dbReference type="GO" id="GO:0003676">
    <property type="term" value="F:nucleic acid binding"/>
    <property type="evidence" value="ECO:0007669"/>
    <property type="project" value="InterPro"/>
</dbReference>
<dbReference type="PANTHER" id="PTHR30255:SF2">
    <property type="entry name" value="SINGLE-STRANDED-DNA-SPECIFIC EXONUCLEASE RECJ"/>
    <property type="match status" value="1"/>
</dbReference>
<feature type="non-terminal residue" evidence="10">
    <location>
        <position position="1"/>
    </location>
</feature>
<dbReference type="NCBIfam" id="TIGR00644">
    <property type="entry name" value="recJ"/>
    <property type="match status" value="1"/>
</dbReference>
<gene>
    <name evidence="10" type="ORF">METZ01_LOCUS67462</name>
</gene>
<proteinExistence type="inferred from homology"/>
<dbReference type="InterPro" id="IPR051673">
    <property type="entry name" value="SSDNA_exonuclease_RecJ"/>
</dbReference>
<keyword evidence="5" id="KW-0269">Exonuclease</keyword>
<reference evidence="10" key="1">
    <citation type="submission" date="2018-05" db="EMBL/GenBank/DDBJ databases">
        <authorList>
            <person name="Lanie J.A."/>
            <person name="Ng W.-L."/>
            <person name="Kazmierczak K.M."/>
            <person name="Andrzejewski T.M."/>
            <person name="Davidsen T.M."/>
            <person name="Wayne K.J."/>
            <person name="Tettelin H."/>
            <person name="Glass J.I."/>
            <person name="Rusch D."/>
            <person name="Podicherti R."/>
            <person name="Tsui H.-C.T."/>
            <person name="Winkler M.E."/>
        </authorList>
    </citation>
    <scope>NUCLEOTIDE SEQUENCE</scope>
</reference>
<dbReference type="Gene3D" id="3.90.1640.30">
    <property type="match status" value="1"/>
</dbReference>
<name>A0A381TGF5_9ZZZZ</name>
<keyword evidence="4" id="KW-0378">Hydrolase</keyword>
<dbReference type="InterPro" id="IPR041122">
    <property type="entry name" value="RecJ_OB"/>
</dbReference>
<dbReference type="AlphaFoldDB" id="A0A381TGF5"/>
<evidence type="ECO:0000256" key="1">
    <source>
        <dbReference type="ARBA" id="ARBA00005915"/>
    </source>
</evidence>
<sequence>SSTLRFRAAEPQKRGSGRPMNLPGPSQASVAKTPLAGTEAQQHGNVACCCPDSRSWQYRRRHLRFLDMGSATTRPDLIWDQPIGNDAKSTKLTASSGVDPVIARLLVARGISEVGDVTRFFNPTLAQLHDPFSLVDLPIAVDRLLRAVADGERIAIHGDYDVDGVTSTVILQRLLELLGGDVVHFIPNRLLDGYGLEPAAIDRLAKAHVNVIVSVDCGIRSAAAAIRARELGVDLLITDHHTPEATLPEALAVINPKRPDCPYPNKDLAGAGVALKLVQALCQRTNHKEWLLGFIKLAALGTLADIVPLLGENRVIAKLGLEQLSQARHTPGLQALLETTGLLGESITGFHVAFRLAPRLNAAGRMSTPDLATKLLLLTEHDQTEEARVIAEKLEAENVRRKQEEAETLTAARRQVDTDPDVGAHAMLVVWGQGWHRGVIGIVASRLVDAYQRPSLVLAVDGDSAYGSGRSIAEFDLLGSLERCSDLFTRFGGHRHAAGLTIKTARLKELRARLTDFANNTLSPKDLIPRLRVDAHLPLASITPAVVEGLKAMEPFGAGNPRPVFHTGAVQLTKKPRVMKNQHLSMSVRQGSRVFRAVGWRMADRAEFVTQHGAQLDVAFHLTENDYRGDHTIELSVADVRQAR</sequence>
<evidence type="ECO:0000256" key="6">
    <source>
        <dbReference type="SAM" id="MobiDB-lite"/>
    </source>
</evidence>
<dbReference type="GO" id="GO:0006281">
    <property type="term" value="P:DNA repair"/>
    <property type="evidence" value="ECO:0007669"/>
    <property type="project" value="InterPro"/>
</dbReference>
<dbReference type="SUPFAM" id="SSF64182">
    <property type="entry name" value="DHH phosphoesterases"/>
    <property type="match status" value="1"/>
</dbReference>
<evidence type="ECO:0000256" key="2">
    <source>
        <dbReference type="ARBA" id="ARBA00019841"/>
    </source>
</evidence>
<evidence type="ECO:0000313" key="10">
    <source>
        <dbReference type="EMBL" id="SVA14608.1"/>
    </source>
</evidence>
<dbReference type="InterPro" id="IPR003156">
    <property type="entry name" value="DHHA1_dom"/>
</dbReference>